<protein>
    <recommendedName>
        <fullName evidence="4">Hemophore-related protein</fullName>
    </recommendedName>
</protein>
<name>A0A7I7JQ21_9MYCO</name>
<dbReference type="EMBL" id="AP022562">
    <property type="protein sequence ID" value="BBX13873.1"/>
    <property type="molecule type" value="Genomic_DNA"/>
</dbReference>
<gene>
    <name evidence="2" type="primary">TB8.4_2</name>
    <name evidence="2" type="ORF">MNVM_29540</name>
</gene>
<reference evidence="2 3" key="1">
    <citation type="journal article" date="2019" name="Emerg. Microbes Infect.">
        <title>Comprehensive subspecies identification of 175 nontuberculous mycobacteria species based on 7547 genomic profiles.</title>
        <authorList>
            <person name="Matsumoto Y."/>
            <person name="Kinjo T."/>
            <person name="Motooka D."/>
            <person name="Nabeya D."/>
            <person name="Jung N."/>
            <person name="Uechi K."/>
            <person name="Horii T."/>
            <person name="Iida T."/>
            <person name="Fujita J."/>
            <person name="Nakamura S."/>
        </authorList>
    </citation>
    <scope>NUCLEOTIDE SEQUENCE [LARGE SCALE GENOMIC DNA]</scope>
    <source>
        <strain evidence="2 3">JCM 6391</strain>
    </source>
</reference>
<accession>A0A7I7JQ21</accession>
<dbReference type="InterPro" id="IPR032407">
    <property type="entry name" value="MHB"/>
</dbReference>
<dbReference type="GO" id="GO:0020037">
    <property type="term" value="F:heme binding"/>
    <property type="evidence" value="ECO:0007669"/>
    <property type="project" value="InterPro"/>
</dbReference>
<feature type="chain" id="PRO_5029903206" description="Hemophore-related protein" evidence="1">
    <location>
        <begin position="23"/>
        <end position="104"/>
    </location>
</feature>
<keyword evidence="1" id="KW-0732">Signal</keyword>
<evidence type="ECO:0008006" key="4">
    <source>
        <dbReference type="Google" id="ProtNLM"/>
    </source>
</evidence>
<evidence type="ECO:0000313" key="3">
    <source>
        <dbReference type="Proteomes" id="UP000466997"/>
    </source>
</evidence>
<dbReference type="AlphaFoldDB" id="A0A7I7JQ21"/>
<dbReference type="RefSeq" id="WP_193465198.1">
    <property type="nucleotide sequence ID" value="NZ_AP022562.1"/>
</dbReference>
<keyword evidence="3" id="KW-1185">Reference proteome</keyword>
<dbReference type="Proteomes" id="UP000466997">
    <property type="component" value="Chromosome"/>
</dbReference>
<dbReference type="NCBIfam" id="TIGR04529">
    <property type="entry name" value="MTB_hemophore"/>
    <property type="match status" value="1"/>
</dbReference>
<dbReference type="KEGG" id="mnm:MNVM_29540"/>
<organism evidence="2 3">
    <name type="scientific">Mycobacterium novum</name>
    <dbReference type="NCBI Taxonomy" id="2492438"/>
    <lineage>
        <taxon>Bacteria</taxon>
        <taxon>Bacillati</taxon>
        <taxon>Actinomycetota</taxon>
        <taxon>Actinomycetes</taxon>
        <taxon>Mycobacteriales</taxon>
        <taxon>Mycobacteriaceae</taxon>
        <taxon>Mycobacterium</taxon>
    </lineage>
</organism>
<sequence>MRAAVSGGCAALALIAGLPAAAADPGAAVDTTCSYSQVVSAMNDQSPGIAEQFNATPAAQAWLQNFLAAPPPQRQQLVEQAQQRPEAPEYVALFSPLANDCDDY</sequence>
<proteinExistence type="predicted"/>
<evidence type="ECO:0000313" key="2">
    <source>
        <dbReference type="EMBL" id="BBX13873.1"/>
    </source>
</evidence>
<evidence type="ECO:0000256" key="1">
    <source>
        <dbReference type="SAM" id="SignalP"/>
    </source>
</evidence>
<feature type="signal peptide" evidence="1">
    <location>
        <begin position="1"/>
        <end position="22"/>
    </location>
</feature>